<evidence type="ECO:0000313" key="5">
    <source>
        <dbReference type="EMBL" id="MFC3031600.1"/>
    </source>
</evidence>
<name>A0ABV7CG68_9GAMM</name>
<feature type="domain" description="Solute-binding protein family 3/N-terminal" evidence="4">
    <location>
        <begin position="23"/>
        <end position="248"/>
    </location>
</feature>
<evidence type="ECO:0000256" key="3">
    <source>
        <dbReference type="SAM" id="SignalP"/>
    </source>
</evidence>
<evidence type="ECO:0000313" key="6">
    <source>
        <dbReference type="Proteomes" id="UP001595453"/>
    </source>
</evidence>
<dbReference type="PANTHER" id="PTHR35936:SF19">
    <property type="entry name" value="AMINO-ACID-BINDING PROTEIN YXEM-RELATED"/>
    <property type="match status" value="1"/>
</dbReference>
<comment type="caution">
    <text evidence="5">The sequence shown here is derived from an EMBL/GenBank/DDBJ whole genome shotgun (WGS) entry which is preliminary data.</text>
</comment>
<evidence type="ECO:0000256" key="2">
    <source>
        <dbReference type="ARBA" id="ARBA00022729"/>
    </source>
</evidence>
<dbReference type="Pfam" id="PF00497">
    <property type="entry name" value="SBP_bac_3"/>
    <property type="match status" value="1"/>
</dbReference>
<proteinExistence type="inferred from homology"/>
<feature type="signal peptide" evidence="3">
    <location>
        <begin position="1"/>
        <end position="18"/>
    </location>
</feature>
<gene>
    <name evidence="5" type="ORF">ACFOEE_03560</name>
</gene>
<protein>
    <submittedName>
        <fullName evidence="5">Substrate-binding periplasmic protein</fullName>
    </submittedName>
</protein>
<dbReference type="Gene3D" id="3.40.190.10">
    <property type="entry name" value="Periplasmic binding protein-like II"/>
    <property type="match status" value="2"/>
</dbReference>
<keyword evidence="2 3" id="KW-0732">Signal</keyword>
<dbReference type="RefSeq" id="WP_377120986.1">
    <property type="nucleotide sequence ID" value="NZ_JBHRSD010000006.1"/>
</dbReference>
<dbReference type="InterPro" id="IPR001638">
    <property type="entry name" value="Solute-binding_3/MltF_N"/>
</dbReference>
<dbReference type="SUPFAM" id="SSF53850">
    <property type="entry name" value="Periplasmic binding protein-like II"/>
    <property type="match status" value="1"/>
</dbReference>
<organism evidence="5 6">
    <name type="scientific">Pseudoalteromonas fenneropenaei</name>
    <dbReference type="NCBI Taxonomy" id="1737459"/>
    <lineage>
        <taxon>Bacteria</taxon>
        <taxon>Pseudomonadati</taxon>
        <taxon>Pseudomonadota</taxon>
        <taxon>Gammaproteobacteria</taxon>
        <taxon>Alteromonadales</taxon>
        <taxon>Pseudoalteromonadaceae</taxon>
        <taxon>Pseudoalteromonas</taxon>
    </lineage>
</organism>
<keyword evidence="6" id="KW-1185">Reference proteome</keyword>
<comment type="similarity">
    <text evidence="1">Belongs to the bacterial solute-binding protein 3 family.</text>
</comment>
<dbReference type="SMART" id="SM00062">
    <property type="entry name" value="PBPb"/>
    <property type="match status" value="1"/>
</dbReference>
<sequence>MRQFIVIICLLFSGAVAAKCERTLKVGIGTEWPPYVMYADERAFGLDVEITEHVLKQAGLCFTFVNLPSSARGINELEKGEVDILPSASFNTERAKIAFFSEPYRRERMRLFSLSPDERARNLQELFAADYIFTANPGAYYGEELADILKIDWYKKRFFEVASVDRRMQMVALGRVNYLIEDEMSGLYFVHKLGYDKIKLHSYVVNDNAIHFMLSRKTFNEVQVRQINDALSMVLPTVIALQLKYIPNYHQLADKDQ</sequence>
<reference evidence="6" key="1">
    <citation type="journal article" date="2019" name="Int. J. Syst. Evol. Microbiol.">
        <title>The Global Catalogue of Microorganisms (GCM) 10K type strain sequencing project: providing services to taxonomists for standard genome sequencing and annotation.</title>
        <authorList>
            <consortium name="The Broad Institute Genomics Platform"/>
            <consortium name="The Broad Institute Genome Sequencing Center for Infectious Disease"/>
            <person name="Wu L."/>
            <person name="Ma J."/>
        </authorList>
    </citation>
    <scope>NUCLEOTIDE SEQUENCE [LARGE SCALE GENOMIC DNA]</scope>
    <source>
        <strain evidence="6">KCTC 42730</strain>
    </source>
</reference>
<evidence type="ECO:0000259" key="4">
    <source>
        <dbReference type="SMART" id="SM00062"/>
    </source>
</evidence>
<accession>A0ABV7CG68</accession>
<feature type="chain" id="PRO_5047066815" evidence="3">
    <location>
        <begin position="19"/>
        <end position="257"/>
    </location>
</feature>
<evidence type="ECO:0000256" key="1">
    <source>
        <dbReference type="ARBA" id="ARBA00010333"/>
    </source>
</evidence>
<dbReference type="EMBL" id="JBHRSD010000006">
    <property type="protein sequence ID" value="MFC3031600.1"/>
    <property type="molecule type" value="Genomic_DNA"/>
</dbReference>
<dbReference type="PANTHER" id="PTHR35936">
    <property type="entry name" value="MEMBRANE-BOUND LYTIC MUREIN TRANSGLYCOSYLASE F"/>
    <property type="match status" value="1"/>
</dbReference>
<dbReference type="Proteomes" id="UP001595453">
    <property type="component" value="Unassembled WGS sequence"/>
</dbReference>